<accession>A0A564ZF05</accession>
<name>A0A564ZF05_9BACT</name>
<dbReference type="Pfam" id="PF14065">
    <property type="entry name" value="Pvc16_N"/>
    <property type="match status" value="1"/>
</dbReference>
<feature type="domain" description="Pvc16 N-terminal" evidence="1">
    <location>
        <begin position="9"/>
        <end position="195"/>
    </location>
</feature>
<evidence type="ECO:0000259" key="1">
    <source>
        <dbReference type="Pfam" id="PF14065"/>
    </source>
</evidence>
<evidence type="ECO:0000313" key="2">
    <source>
        <dbReference type="EMBL" id="VUZ83901.1"/>
    </source>
</evidence>
<gene>
    <name evidence="2" type="ORF">MELA_00259</name>
</gene>
<dbReference type="AlphaFoldDB" id="A0A564ZF05"/>
<keyword evidence="3" id="KW-1185">Reference proteome</keyword>
<reference evidence="2 3" key="1">
    <citation type="submission" date="2019-07" db="EMBL/GenBank/DDBJ databases">
        <authorList>
            <person name="Cremers G."/>
        </authorList>
    </citation>
    <scope>NUCLEOTIDE SEQUENCE [LARGE SCALE GENOMIC DNA]</scope>
</reference>
<organism evidence="2 3">
    <name type="scientific">Candidatus Methylomirabilis lanthanidiphila</name>
    <dbReference type="NCBI Taxonomy" id="2211376"/>
    <lineage>
        <taxon>Bacteria</taxon>
        <taxon>Candidatus Methylomirabilota</taxon>
        <taxon>Candidatus Methylomirabilia</taxon>
        <taxon>Candidatus Methylomirabilales</taxon>
        <taxon>Candidatus Methylomirabilaceae</taxon>
        <taxon>Candidatus Methylomirabilis</taxon>
    </lineage>
</organism>
<sequence length="441" mass="47616">MSNYLAIATVTAALGQIVHDAAQSAVFGNVGLDFGRPTVPGDGQAQRKVQVYLYLVTPNAALRNSDLPTRGPDGKLVERPQAALDLHYLLAFYGSQQILEPERMLGAVARNLHARPLLSRQAIQHALINHSELDGSNLADAIERVRFTPAAVSLDELSKLWSVFFQTPHALSVVYHANVVLIEAEEGGPSALPVLRRGEEDRGVETSPDVRSPFPVLESIHIGVLEDVGVDPLPRSYPSAQLASYLILRGTNFTGDTVDVEFRHSRLSEPNHPQFLAPQKIPVPPGDRTANEIRLIIPNDADAQTKARIGPYTVSVIVSSGGKARVTNALPLLLAPRISDISPNPAIRDGSGNVTLTLKVSPKVLPTDTVSLLLVDRETPAQPHAADTDTLQVIVTHAPIVTHATVRLRVNGVDSLPFERKFEPGKPPHLEIADSQKVTIA</sequence>
<dbReference type="InterPro" id="IPR025351">
    <property type="entry name" value="Pvc16_N"/>
</dbReference>
<dbReference type="EMBL" id="CABIKM010000003">
    <property type="protein sequence ID" value="VUZ83901.1"/>
    <property type="molecule type" value="Genomic_DNA"/>
</dbReference>
<protein>
    <recommendedName>
        <fullName evidence="1">Pvc16 N-terminal domain-containing protein</fullName>
    </recommendedName>
</protein>
<dbReference type="Proteomes" id="UP000334340">
    <property type="component" value="Unassembled WGS sequence"/>
</dbReference>
<evidence type="ECO:0000313" key="3">
    <source>
        <dbReference type="Proteomes" id="UP000334340"/>
    </source>
</evidence>
<proteinExistence type="predicted"/>